<dbReference type="Gene3D" id="3.40.50.150">
    <property type="entry name" value="Vaccinia Virus protein VP39"/>
    <property type="match status" value="1"/>
</dbReference>
<dbReference type="Pfam" id="PF08241">
    <property type="entry name" value="Methyltransf_11"/>
    <property type="match status" value="1"/>
</dbReference>
<dbReference type="EMBL" id="LAZR01039879">
    <property type="protein sequence ID" value="KKL15900.1"/>
    <property type="molecule type" value="Genomic_DNA"/>
</dbReference>
<dbReference type="CDD" id="cd02440">
    <property type="entry name" value="AdoMet_MTases"/>
    <property type="match status" value="1"/>
</dbReference>
<dbReference type="PANTHER" id="PTHR43591">
    <property type="entry name" value="METHYLTRANSFERASE"/>
    <property type="match status" value="1"/>
</dbReference>
<organism evidence="2">
    <name type="scientific">marine sediment metagenome</name>
    <dbReference type="NCBI Taxonomy" id="412755"/>
    <lineage>
        <taxon>unclassified sequences</taxon>
        <taxon>metagenomes</taxon>
        <taxon>ecological metagenomes</taxon>
    </lineage>
</organism>
<dbReference type="InterPro" id="IPR029063">
    <property type="entry name" value="SAM-dependent_MTases_sf"/>
</dbReference>
<name>A0A0F9B2M6_9ZZZZ</name>
<sequence>MTQIQRSQPDDYWRNPSFARRYVINNVRGPVENIGFREYDALTFLIQAQGVQYLTQRPTSILDVGCGHCVRGARLGNYFECPVTGLDYSKPMLEQATAIMSKLPEDKRATLIESSVEKMPFDDNQFDVAVSYGLLMSLKTLDKAADEIMRVVKYGLITIEETDTVMSDVAYRVFDEVRTKRFPGRIYWHDYLKAFGKHAGVVFTPIIAPDSWDAGEPPAYARYIIVKGAS</sequence>
<proteinExistence type="predicted"/>
<comment type="caution">
    <text evidence="2">The sequence shown here is derived from an EMBL/GenBank/DDBJ whole genome shotgun (WGS) entry which is preliminary data.</text>
</comment>
<dbReference type="SUPFAM" id="SSF53335">
    <property type="entry name" value="S-adenosyl-L-methionine-dependent methyltransferases"/>
    <property type="match status" value="1"/>
</dbReference>
<gene>
    <name evidence="2" type="ORF">LCGC14_2500970</name>
</gene>
<dbReference type="GO" id="GO:0008757">
    <property type="term" value="F:S-adenosylmethionine-dependent methyltransferase activity"/>
    <property type="evidence" value="ECO:0007669"/>
    <property type="project" value="InterPro"/>
</dbReference>
<evidence type="ECO:0000313" key="2">
    <source>
        <dbReference type="EMBL" id="KKL15900.1"/>
    </source>
</evidence>
<dbReference type="AlphaFoldDB" id="A0A0F9B2M6"/>
<protein>
    <recommendedName>
        <fullName evidence="1">Methyltransferase type 11 domain-containing protein</fullName>
    </recommendedName>
</protein>
<feature type="domain" description="Methyltransferase type 11" evidence="1">
    <location>
        <begin position="62"/>
        <end position="155"/>
    </location>
</feature>
<dbReference type="PANTHER" id="PTHR43591:SF110">
    <property type="entry name" value="RHODANESE DOMAIN-CONTAINING PROTEIN"/>
    <property type="match status" value="1"/>
</dbReference>
<accession>A0A0F9B2M6</accession>
<evidence type="ECO:0000259" key="1">
    <source>
        <dbReference type="Pfam" id="PF08241"/>
    </source>
</evidence>
<reference evidence="2" key="1">
    <citation type="journal article" date="2015" name="Nature">
        <title>Complex archaea that bridge the gap between prokaryotes and eukaryotes.</title>
        <authorList>
            <person name="Spang A."/>
            <person name="Saw J.H."/>
            <person name="Jorgensen S.L."/>
            <person name="Zaremba-Niedzwiedzka K."/>
            <person name="Martijn J."/>
            <person name="Lind A.E."/>
            <person name="van Eijk R."/>
            <person name="Schleper C."/>
            <person name="Guy L."/>
            <person name="Ettema T.J."/>
        </authorList>
    </citation>
    <scope>NUCLEOTIDE SEQUENCE</scope>
</reference>
<dbReference type="InterPro" id="IPR013216">
    <property type="entry name" value="Methyltransf_11"/>
</dbReference>